<dbReference type="InterPro" id="IPR017520">
    <property type="entry name" value="CHP03086"/>
</dbReference>
<dbReference type="InterPro" id="IPR034660">
    <property type="entry name" value="DinB/YfiT-like"/>
</dbReference>
<dbReference type="RefSeq" id="WP_121192922.1">
    <property type="nucleotide sequence ID" value="NZ_RBWV01000010.1"/>
</dbReference>
<dbReference type="InParanoid" id="A0A420XSU8"/>
<dbReference type="GO" id="GO:0046872">
    <property type="term" value="F:metal ion binding"/>
    <property type="evidence" value="ECO:0007669"/>
    <property type="project" value="InterPro"/>
</dbReference>
<dbReference type="SUPFAM" id="SSF109854">
    <property type="entry name" value="DinB/YfiT-like putative metalloenzymes"/>
    <property type="match status" value="1"/>
</dbReference>
<dbReference type="InterPro" id="IPR017517">
    <property type="entry name" value="Maleyloyr_isom"/>
</dbReference>
<evidence type="ECO:0000313" key="2">
    <source>
        <dbReference type="EMBL" id="RKS77944.1"/>
    </source>
</evidence>
<organism evidence="2 3">
    <name type="scientific">Motilibacter peucedani</name>
    <dbReference type="NCBI Taxonomy" id="598650"/>
    <lineage>
        <taxon>Bacteria</taxon>
        <taxon>Bacillati</taxon>
        <taxon>Actinomycetota</taxon>
        <taxon>Actinomycetes</taxon>
        <taxon>Motilibacterales</taxon>
        <taxon>Motilibacteraceae</taxon>
        <taxon>Motilibacter</taxon>
    </lineage>
</organism>
<evidence type="ECO:0000259" key="1">
    <source>
        <dbReference type="Pfam" id="PF11716"/>
    </source>
</evidence>
<gene>
    <name evidence="2" type="ORF">CLV35_1649</name>
</gene>
<keyword evidence="3" id="KW-1185">Reference proteome</keyword>
<sequence>MQAQHPTAASVEVELDPATRKLAELVQSLSDQDLDAPTPCEGIAVAALVAHIDDLALAFAAAARKQPTGSGTPLEEIVLQDGWRDRVPERLSDLARAWRDPAAWEGTTSVGGVEMQARDAAAAAVDEVLIHGWDLATAVQQPFDADGPATATLVAFAYGWVGPFTESAPDGIPGLFRAAVQVPADAPLLHRLLGATGRVPAAVS</sequence>
<dbReference type="OrthoDB" id="5185819at2"/>
<protein>
    <submittedName>
        <fullName evidence="2">Uncharacterized protein (TIGR03086 family)</fullName>
    </submittedName>
</protein>
<feature type="domain" description="Mycothiol-dependent maleylpyruvate isomerase metal-binding" evidence="1">
    <location>
        <begin position="16"/>
        <end position="136"/>
    </location>
</feature>
<accession>A0A420XSU8</accession>
<dbReference type="InterPro" id="IPR024344">
    <property type="entry name" value="MDMPI_metal-binding"/>
</dbReference>
<evidence type="ECO:0000313" key="3">
    <source>
        <dbReference type="Proteomes" id="UP000281955"/>
    </source>
</evidence>
<name>A0A420XSU8_9ACTN</name>
<proteinExistence type="predicted"/>
<reference evidence="2 3" key="1">
    <citation type="submission" date="2018-10" db="EMBL/GenBank/DDBJ databases">
        <title>Genomic Encyclopedia of Archaeal and Bacterial Type Strains, Phase II (KMG-II): from individual species to whole genera.</title>
        <authorList>
            <person name="Goeker M."/>
        </authorList>
    </citation>
    <scope>NUCLEOTIDE SEQUENCE [LARGE SCALE GENOMIC DNA]</scope>
    <source>
        <strain evidence="2 3">RP-AC37</strain>
    </source>
</reference>
<comment type="caution">
    <text evidence="2">The sequence shown here is derived from an EMBL/GenBank/DDBJ whole genome shotgun (WGS) entry which is preliminary data.</text>
</comment>
<dbReference type="Gene3D" id="1.20.120.450">
    <property type="entry name" value="dinb family like domain"/>
    <property type="match status" value="1"/>
</dbReference>
<dbReference type="Pfam" id="PF11716">
    <property type="entry name" value="MDMPI_N"/>
    <property type="match status" value="1"/>
</dbReference>
<dbReference type="AlphaFoldDB" id="A0A420XSU8"/>
<dbReference type="Proteomes" id="UP000281955">
    <property type="component" value="Unassembled WGS sequence"/>
</dbReference>
<dbReference type="EMBL" id="RBWV01000010">
    <property type="protein sequence ID" value="RKS77944.1"/>
    <property type="molecule type" value="Genomic_DNA"/>
</dbReference>
<dbReference type="NCBIfam" id="TIGR03086">
    <property type="entry name" value="TIGR03086 family metal-binding protein"/>
    <property type="match status" value="1"/>
</dbReference>
<dbReference type="NCBIfam" id="TIGR03083">
    <property type="entry name" value="maleylpyruvate isomerase family mycothiol-dependent enzyme"/>
    <property type="match status" value="1"/>
</dbReference>